<accession>A0AAP0NVW1</accession>
<dbReference type="FunFam" id="3.30.200.20:FF:000042">
    <property type="entry name" value="Aurora kinase A"/>
    <property type="match status" value="1"/>
</dbReference>
<keyword evidence="10" id="KW-1185">Reference proteome</keyword>
<evidence type="ECO:0000259" key="8">
    <source>
        <dbReference type="PROSITE" id="PS50011"/>
    </source>
</evidence>
<dbReference type="PROSITE" id="PS00108">
    <property type="entry name" value="PROTEIN_KINASE_ST"/>
    <property type="match status" value="1"/>
</dbReference>
<organism evidence="9 10">
    <name type="scientific">Stephania yunnanensis</name>
    <dbReference type="NCBI Taxonomy" id="152371"/>
    <lineage>
        <taxon>Eukaryota</taxon>
        <taxon>Viridiplantae</taxon>
        <taxon>Streptophyta</taxon>
        <taxon>Embryophyta</taxon>
        <taxon>Tracheophyta</taxon>
        <taxon>Spermatophyta</taxon>
        <taxon>Magnoliopsida</taxon>
        <taxon>Ranunculales</taxon>
        <taxon>Menispermaceae</taxon>
        <taxon>Menispermoideae</taxon>
        <taxon>Cissampelideae</taxon>
        <taxon>Stephania</taxon>
    </lineage>
</organism>
<evidence type="ECO:0000256" key="2">
    <source>
        <dbReference type="ARBA" id="ARBA00022679"/>
    </source>
</evidence>
<dbReference type="Gene3D" id="1.10.510.10">
    <property type="entry name" value="Transferase(Phosphotransferase) domain 1"/>
    <property type="match status" value="1"/>
</dbReference>
<dbReference type="InterPro" id="IPR008271">
    <property type="entry name" value="Ser/Thr_kinase_AS"/>
</dbReference>
<comment type="caution">
    <text evidence="9">The sequence shown here is derived from an EMBL/GenBank/DDBJ whole genome shotgun (WGS) entry which is preliminary data.</text>
</comment>
<reference evidence="9 10" key="1">
    <citation type="submission" date="2024-01" db="EMBL/GenBank/DDBJ databases">
        <title>Genome assemblies of Stephania.</title>
        <authorList>
            <person name="Yang L."/>
        </authorList>
    </citation>
    <scope>NUCLEOTIDE SEQUENCE [LARGE SCALE GENOMIC DNA]</scope>
    <source>
        <strain evidence="9">YNDBR</strain>
        <tissue evidence="9">Leaf</tissue>
    </source>
</reference>
<dbReference type="Gene3D" id="3.30.200.20">
    <property type="entry name" value="Phosphorylase Kinase, domain 1"/>
    <property type="match status" value="1"/>
</dbReference>
<evidence type="ECO:0000256" key="4">
    <source>
        <dbReference type="ARBA" id="ARBA00022777"/>
    </source>
</evidence>
<dbReference type="PROSITE" id="PS50011">
    <property type="entry name" value="PROTEIN_KINASE_DOM"/>
    <property type="match status" value="1"/>
</dbReference>
<keyword evidence="5 6" id="KW-0067">ATP-binding</keyword>
<feature type="binding site" evidence="6">
    <location>
        <position position="54"/>
    </location>
    <ligand>
        <name>ATP</name>
        <dbReference type="ChEBI" id="CHEBI:30616"/>
    </ligand>
</feature>
<dbReference type="SMART" id="SM00220">
    <property type="entry name" value="S_TKc"/>
    <property type="match status" value="1"/>
</dbReference>
<keyword evidence="3 6" id="KW-0547">Nucleotide-binding</keyword>
<dbReference type="FunFam" id="1.10.510.10:FF:000624">
    <property type="entry name" value="Mitogen-activated protein kinase"/>
    <property type="match status" value="1"/>
</dbReference>
<dbReference type="InterPro" id="IPR000719">
    <property type="entry name" value="Prot_kinase_dom"/>
</dbReference>
<dbReference type="EMBL" id="JBBNAF010000008">
    <property type="protein sequence ID" value="KAK9120878.1"/>
    <property type="molecule type" value="Genomic_DNA"/>
</dbReference>
<dbReference type="GO" id="GO:0005524">
    <property type="term" value="F:ATP binding"/>
    <property type="evidence" value="ECO:0007669"/>
    <property type="project" value="UniProtKB-UniRule"/>
</dbReference>
<dbReference type="PROSITE" id="PS00107">
    <property type="entry name" value="PROTEIN_KINASE_ATP"/>
    <property type="match status" value="1"/>
</dbReference>
<evidence type="ECO:0000256" key="1">
    <source>
        <dbReference type="ARBA" id="ARBA00022527"/>
    </source>
</evidence>
<dbReference type="InterPro" id="IPR050117">
    <property type="entry name" value="MAPK"/>
</dbReference>
<dbReference type="SUPFAM" id="SSF56112">
    <property type="entry name" value="Protein kinase-like (PK-like)"/>
    <property type="match status" value="1"/>
</dbReference>
<evidence type="ECO:0000256" key="5">
    <source>
        <dbReference type="ARBA" id="ARBA00022840"/>
    </source>
</evidence>
<evidence type="ECO:0000256" key="3">
    <source>
        <dbReference type="ARBA" id="ARBA00022741"/>
    </source>
</evidence>
<keyword evidence="2" id="KW-0808">Transferase</keyword>
<name>A0AAP0NVW1_9MAGN</name>
<evidence type="ECO:0000256" key="7">
    <source>
        <dbReference type="RuleBase" id="RU000304"/>
    </source>
</evidence>
<sequence length="369" mass="41752">MSTKAEHEMLEELGNDFYGKVIHDYELLECLGEGSFGRVWKAVDKHTGDVVAIKELKKFKCCSWKKCLMLREVKALRGLDHPNIIKLKQLIVENNKLYLVMECMDMALSHQLVKMGVKKLNGDEVRVVAIQLFQALAHTHGRGYFHRDLKPSNILVSTDVVKVADLGMSREVSDDGMLSDYVTTLWYRAPEVLLMAETYGPEVDMWAMGAIMAELFTSTPLFRGSNSVDQLWKICSVIGTPTKDTWEDGHGLSHAGNIMKLLFPKAYDCVDKLAELVPNADENAISLIRWLCSWDGRKRPTALEALRHPFFASHYTIPKSIVTRGPMSPVASSAMKRKASSIRSNELRPYVYMYGYETQSIINIVLWSI</sequence>
<keyword evidence="1 7" id="KW-0723">Serine/threonine-protein kinase</keyword>
<gene>
    <name evidence="9" type="ORF">Syun_018495</name>
</gene>
<evidence type="ECO:0000313" key="10">
    <source>
        <dbReference type="Proteomes" id="UP001420932"/>
    </source>
</evidence>
<dbReference type="InterPro" id="IPR011009">
    <property type="entry name" value="Kinase-like_dom_sf"/>
</dbReference>
<dbReference type="AlphaFoldDB" id="A0AAP0NVW1"/>
<keyword evidence="4" id="KW-0418">Kinase</keyword>
<evidence type="ECO:0000256" key="6">
    <source>
        <dbReference type="PROSITE-ProRule" id="PRU10141"/>
    </source>
</evidence>
<dbReference type="GO" id="GO:0004674">
    <property type="term" value="F:protein serine/threonine kinase activity"/>
    <property type="evidence" value="ECO:0007669"/>
    <property type="project" value="UniProtKB-KW"/>
</dbReference>
<dbReference type="Proteomes" id="UP001420932">
    <property type="component" value="Unassembled WGS sequence"/>
</dbReference>
<proteinExistence type="inferred from homology"/>
<protein>
    <recommendedName>
        <fullName evidence="8">Protein kinase domain-containing protein</fullName>
    </recommendedName>
</protein>
<dbReference type="Pfam" id="PF00069">
    <property type="entry name" value="Pkinase"/>
    <property type="match status" value="1"/>
</dbReference>
<evidence type="ECO:0000313" key="9">
    <source>
        <dbReference type="EMBL" id="KAK9120878.1"/>
    </source>
</evidence>
<comment type="similarity">
    <text evidence="7">Belongs to the protein kinase superfamily.</text>
</comment>
<feature type="domain" description="Protein kinase" evidence="8">
    <location>
        <begin position="25"/>
        <end position="311"/>
    </location>
</feature>
<dbReference type="InterPro" id="IPR017441">
    <property type="entry name" value="Protein_kinase_ATP_BS"/>
</dbReference>
<dbReference type="PANTHER" id="PTHR24055">
    <property type="entry name" value="MITOGEN-ACTIVATED PROTEIN KINASE"/>
    <property type="match status" value="1"/>
</dbReference>